<evidence type="ECO:0000256" key="2">
    <source>
        <dbReference type="ARBA" id="ARBA00009853"/>
    </source>
</evidence>
<feature type="transmembrane region" description="Helical" evidence="6">
    <location>
        <begin position="65"/>
        <end position="89"/>
    </location>
</feature>
<evidence type="ECO:0000256" key="5">
    <source>
        <dbReference type="ARBA" id="ARBA00023136"/>
    </source>
</evidence>
<feature type="transmembrane region" description="Helical" evidence="6">
    <location>
        <begin position="182"/>
        <end position="200"/>
    </location>
</feature>
<evidence type="ECO:0000256" key="1">
    <source>
        <dbReference type="ARBA" id="ARBA00004141"/>
    </source>
</evidence>
<feature type="transmembrane region" description="Helical" evidence="6">
    <location>
        <begin position="248"/>
        <end position="269"/>
    </location>
</feature>
<dbReference type="PANTHER" id="PTHR22911">
    <property type="entry name" value="ACYL-MALONYL CONDENSING ENZYME-RELATED"/>
    <property type="match status" value="1"/>
</dbReference>
<dbReference type="Gene3D" id="1.10.3730.20">
    <property type="match status" value="1"/>
</dbReference>
<reference evidence="8 9" key="1">
    <citation type="submission" date="2020-08" db="EMBL/GenBank/DDBJ databases">
        <title>Genomic Encyclopedia of Type Strains, Phase IV (KMG-IV): sequencing the most valuable type-strain genomes for metagenomic binning, comparative biology and taxonomic classification.</title>
        <authorList>
            <person name="Goeker M."/>
        </authorList>
    </citation>
    <scope>NUCLEOTIDE SEQUENCE [LARGE SCALE GENOMIC DNA]</scope>
    <source>
        <strain evidence="8 9">DSM 14552</strain>
    </source>
</reference>
<accession>A0A7W6EWG1</accession>
<comment type="similarity">
    <text evidence="2">Belongs to the drug/metabolite transporter (DMT) superfamily. 10 TMS drug/metabolite exporter (DME) (TC 2.A.7.3) family.</text>
</comment>
<feature type="transmembrane region" description="Helical" evidence="6">
    <location>
        <begin position="212"/>
        <end position="236"/>
    </location>
</feature>
<evidence type="ECO:0000259" key="7">
    <source>
        <dbReference type="Pfam" id="PF00892"/>
    </source>
</evidence>
<feature type="transmembrane region" description="Helical" evidence="6">
    <location>
        <begin position="130"/>
        <end position="149"/>
    </location>
</feature>
<organism evidence="8 9">
    <name type="scientific">Novosphingobium hassiacum</name>
    <dbReference type="NCBI Taxonomy" id="173676"/>
    <lineage>
        <taxon>Bacteria</taxon>
        <taxon>Pseudomonadati</taxon>
        <taxon>Pseudomonadota</taxon>
        <taxon>Alphaproteobacteria</taxon>
        <taxon>Sphingomonadales</taxon>
        <taxon>Sphingomonadaceae</taxon>
        <taxon>Novosphingobium</taxon>
    </lineage>
</organism>
<proteinExistence type="inferred from homology"/>
<dbReference type="Proteomes" id="UP000562395">
    <property type="component" value="Unassembled WGS sequence"/>
</dbReference>
<comment type="caution">
    <text evidence="8">The sequence shown here is derived from an EMBL/GenBank/DDBJ whole genome shotgun (WGS) entry which is preliminary data.</text>
</comment>
<dbReference type="AlphaFoldDB" id="A0A7W6EWG1"/>
<evidence type="ECO:0000313" key="9">
    <source>
        <dbReference type="Proteomes" id="UP000562395"/>
    </source>
</evidence>
<dbReference type="InterPro" id="IPR000620">
    <property type="entry name" value="EamA_dom"/>
</dbReference>
<feature type="transmembrane region" description="Helical" evidence="6">
    <location>
        <begin position="41"/>
        <end position="59"/>
    </location>
</feature>
<evidence type="ECO:0000256" key="4">
    <source>
        <dbReference type="ARBA" id="ARBA00022989"/>
    </source>
</evidence>
<keyword evidence="9" id="KW-1185">Reference proteome</keyword>
<dbReference type="PANTHER" id="PTHR22911:SF6">
    <property type="entry name" value="SOLUTE CARRIER FAMILY 35 MEMBER G1"/>
    <property type="match status" value="1"/>
</dbReference>
<dbReference type="EMBL" id="JACICY010000005">
    <property type="protein sequence ID" value="MBB3861258.1"/>
    <property type="molecule type" value="Genomic_DNA"/>
</dbReference>
<evidence type="ECO:0000313" key="8">
    <source>
        <dbReference type="EMBL" id="MBB3861258.1"/>
    </source>
</evidence>
<name>A0A7W6EWG1_9SPHN</name>
<gene>
    <name evidence="8" type="ORF">GGQ88_002530</name>
</gene>
<feature type="transmembrane region" description="Helical" evidence="6">
    <location>
        <begin position="303"/>
        <end position="320"/>
    </location>
</feature>
<sequence length="333" mass="34719">MPKRLRDLRLCVMAVAAVVDRAVAPINGQDGLNLANHYKSALLLALVGFALLSVGDALVKTMAGVWPGIAIGALRYVFGAVGLGVALLVREGRAGFRFPRLRWQIVRGASVAVSAMSFFTAVQVMPIGEATAISFTSPMITALLAALILREPMRKETWIASGMAFVGVLVILRPNFLMLGPAALLPVIAATGMALLMIANRKVAGMGSALSMQFNVALIGAICLVSATVAGHFGGLAFMQLTVPPASVAIKSVAIAVTASTAHMLIYLATTRAGPAAIAPMTYVQLLMAGMFGWVLFGERPDFAAATGSLVIVGAGIYLWRSGRAPPEPAMTD</sequence>
<dbReference type="GO" id="GO:0016020">
    <property type="term" value="C:membrane"/>
    <property type="evidence" value="ECO:0007669"/>
    <property type="project" value="UniProtKB-SubCell"/>
</dbReference>
<protein>
    <submittedName>
        <fullName evidence="8">Drug/metabolite transporter (DMT)-like permease</fullName>
    </submittedName>
</protein>
<feature type="domain" description="EamA" evidence="7">
    <location>
        <begin position="40"/>
        <end position="172"/>
    </location>
</feature>
<dbReference type="InterPro" id="IPR037185">
    <property type="entry name" value="EmrE-like"/>
</dbReference>
<keyword evidence="4 6" id="KW-1133">Transmembrane helix</keyword>
<feature type="transmembrane region" description="Helical" evidence="6">
    <location>
        <begin position="158"/>
        <end position="176"/>
    </location>
</feature>
<evidence type="ECO:0000256" key="6">
    <source>
        <dbReference type="SAM" id="Phobius"/>
    </source>
</evidence>
<keyword evidence="3 6" id="KW-0812">Transmembrane</keyword>
<dbReference type="SUPFAM" id="SSF103481">
    <property type="entry name" value="Multidrug resistance efflux transporter EmrE"/>
    <property type="match status" value="2"/>
</dbReference>
<feature type="transmembrane region" description="Helical" evidence="6">
    <location>
        <begin position="101"/>
        <end position="124"/>
    </location>
</feature>
<comment type="subcellular location">
    <subcellularLocation>
        <location evidence="1">Membrane</location>
        <topology evidence="1">Multi-pass membrane protein</topology>
    </subcellularLocation>
</comment>
<evidence type="ECO:0000256" key="3">
    <source>
        <dbReference type="ARBA" id="ARBA00022692"/>
    </source>
</evidence>
<keyword evidence="5 6" id="KW-0472">Membrane</keyword>
<dbReference type="Pfam" id="PF00892">
    <property type="entry name" value="EamA"/>
    <property type="match status" value="1"/>
</dbReference>
<feature type="transmembrane region" description="Helical" evidence="6">
    <location>
        <begin position="276"/>
        <end position="297"/>
    </location>
</feature>
<dbReference type="RefSeq" id="WP_246385891.1">
    <property type="nucleotide sequence ID" value="NZ_JACICY010000005.1"/>
</dbReference>